<comment type="caution">
    <text evidence="4">The sequence shown here is derived from an EMBL/GenBank/DDBJ whole genome shotgun (WGS) entry which is preliminary data.</text>
</comment>
<keyword evidence="3" id="KW-0732">Signal</keyword>
<proteinExistence type="inferred from homology"/>
<accession>A0AAD5TKN9</accession>
<dbReference type="PROSITE" id="PS00616">
    <property type="entry name" value="HIS_ACID_PHOSPHAT_1"/>
    <property type="match status" value="1"/>
</dbReference>
<dbReference type="PANTHER" id="PTHR11567">
    <property type="entry name" value="ACID PHOSPHATASE-RELATED"/>
    <property type="match status" value="1"/>
</dbReference>
<name>A0AAD5TKN9_9FUNG</name>
<keyword evidence="5" id="KW-1185">Reference proteome</keyword>
<dbReference type="InterPro" id="IPR050645">
    <property type="entry name" value="Histidine_acid_phosphatase"/>
</dbReference>
<dbReference type="AlphaFoldDB" id="A0AAD5TKN9"/>
<dbReference type="InterPro" id="IPR000560">
    <property type="entry name" value="His_Pase_clade-2"/>
</dbReference>
<evidence type="ECO:0000256" key="3">
    <source>
        <dbReference type="SAM" id="SignalP"/>
    </source>
</evidence>
<evidence type="ECO:0000313" key="4">
    <source>
        <dbReference type="EMBL" id="KAJ3179328.1"/>
    </source>
</evidence>
<dbReference type="InterPro" id="IPR033379">
    <property type="entry name" value="Acid_Pase_AS"/>
</dbReference>
<feature type="chain" id="PRO_5042296017" evidence="3">
    <location>
        <begin position="18"/>
        <end position="454"/>
    </location>
</feature>
<protein>
    <submittedName>
        <fullName evidence="4">Acid phosphatase-like protein 2</fullName>
    </submittedName>
</protein>
<evidence type="ECO:0000313" key="5">
    <source>
        <dbReference type="Proteomes" id="UP001212152"/>
    </source>
</evidence>
<feature type="signal peptide" evidence="3">
    <location>
        <begin position="1"/>
        <end position="17"/>
    </location>
</feature>
<sequence>MIPTQLAILCLFLFVSAGRIPGPDGAEPDYNLCEATVPDASTYAVPPGATLELVQIITRHGDRTPTEHLPNDNGEWDCSAAESVRLQIPSQSDSTPHFKQIIRAGAERGAKGWANKLPKTNCLLGQLTKRGIQQHADLGAALRSVYVDLLGFLPKSMNDSVAEAVYVRATDSWRTKQSALALFSGLYSPGHVAKEFVKDLVVYPLEADTLKGRGALAYCPRFRQLRRQMYLGNKAYEQEIARVAPGLQRTLETLLGTTGKGDFDAKVTGWDSLSGWVPPRFCNGKPMPCNVRGECVTVEQGLAAVAARQVDYAWMYRDFSPEYSRLYVGPLMGELTDMARGPRSSKLQIFSAHDSTVAAMIGFLNATSVTWPPLRSNLIFEYWKRPNGTKFSRIVYNGAIGGPKAAWCDFTECDSARWFTYIDERTPQDLERECIALEEAGDDKNGPVSLHGEL</sequence>
<dbReference type="Gene3D" id="3.40.50.1240">
    <property type="entry name" value="Phosphoglycerate mutase-like"/>
    <property type="match status" value="1"/>
</dbReference>
<dbReference type="GO" id="GO:0016791">
    <property type="term" value="F:phosphatase activity"/>
    <property type="evidence" value="ECO:0007669"/>
    <property type="project" value="TreeGrafter"/>
</dbReference>
<dbReference type="CDD" id="cd07061">
    <property type="entry name" value="HP_HAP_like"/>
    <property type="match status" value="1"/>
</dbReference>
<dbReference type="Pfam" id="PF00328">
    <property type="entry name" value="His_Phos_2"/>
    <property type="match status" value="1"/>
</dbReference>
<dbReference type="PANTHER" id="PTHR11567:SF110">
    <property type="entry name" value="2-PHOSPHOXYLOSE PHOSPHATASE 1"/>
    <property type="match status" value="1"/>
</dbReference>
<dbReference type="EMBL" id="JADGJQ010000021">
    <property type="protein sequence ID" value="KAJ3179328.1"/>
    <property type="molecule type" value="Genomic_DNA"/>
</dbReference>
<evidence type="ECO:0000256" key="1">
    <source>
        <dbReference type="ARBA" id="ARBA00005375"/>
    </source>
</evidence>
<dbReference type="Proteomes" id="UP001212152">
    <property type="component" value="Unassembled WGS sequence"/>
</dbReference>
<gene>
    <name evidence="4" type="primary">ACPL2</name>
    <name evidence="4" type="ORF">HDU87_002937</name>
</gene>
<dbReference type="SUPFAM" id="SSF53254">
    <property type="entry name" value="Phosphoglycerate mutase-like"/>
    <property type="match status" value="1"/>
</dbReference>
<evidence type="ECO:0000256" key="2">
    <source>
        <dbReference type="ARBA" id="ARBA00022801"/>
    </source>
</evidence>
<comment type="similarity">
    <text evidence="1">Belongs to the histidine acid phosphatase family.</text>
</comment>
<keyword evidence="2" id="KW-0378">Hydrolase</keyword>
<reference evidence="4" key="1">
    <citation type="submission" date="2020-05" db="EMBL/GenBank/DDBJ databases">
        <title>Phylogenomic resolution of chytrid fungi.</title>
        <authorList>
            <person name="Stajich J.E."/>
            <person name="Amses K."/>
            <person name="Simmons R."/>
            <person name="Seto K."/>
            <person name="Myers J."/>
            <person name="Bonds A."/>
            <person name="Quandt C.A."/>
            <person name="Barry K."/>
            <person name="Liu P."/>
            <person name="Grigoriev I."/>
            <person name="Longcore J.E."/>
            <person name="James T.Y."/>
        </authorList>
    </citation>
    <scope>NUCLEOTIDE SEQUENCE</scope>
    <source>
        <strain evidence="4">JEL0379</strain>
    </source>
</reference>
<dbReference type="InterPro" id="IPR029033">
    <property type="entry name" value="His_PPase_superfam"/>
</dbReference>
<organism evidence="4 5">
    <name type="scientific">Geranomyces variabilis</name>
    <dbReference type="NCBI Taxonomy" id="109894"/>
    <lineage>
        <taxon>Eukaryota</taxon>
        <taxon>Fungi</taxon>
        <taxon>Fungi incertae sedis</taxon>
        <taxon>Chytridiomycota</taxon>
        <taxon>Chytridiomycota incertae sedis</taxon>
        <taxon>Chytridiomycetes</taxon>
        <taxon>Spizellomycetales</taxon>
        <taxon>Powellomycetaceae</taxon>
        <taxon>Geranomyces</taxon>
    </lineage>
</organism>